<dbReference type="Gene3D" id="1.25.40.1010">
    <property type="match status" value="1"/>
</dbReference>
<dbReference type="InterPro" id="IPR021183">
    <property type="entry name" value="NatA_aux_su"/>
</dbReference>
<dbReference type="SMART" id="SM00028">
    <property type="entry name" value="TPR"/>
    <property type="match status" value="5"/>
</dbReference>
<name>A0A8X7NJ59_CANPA</name>
<dbReference type="FunFam" id="1.25.40.1040:FF:000003">
    <property type="entry name" value="N-terminal acetyltransferase A, auxiliary subunit"/>
    <property type="match status" value="1"/>
</dbReference>
<keyword evidence="1" id="KW-0677">Repeat</keyword>
<reference evidence="4" key="1">
    <citation type="submission" date="2020-03" db="EMBL/GenBank/DDBJ databases">
        <title>FDA dAtabase for Regulatory Grade micrObial Sequences (FDA-ARGOS): Supporting development and validation of Infectious Disease Dx tests.</title>
        <authorList>
            <person name="Campos J."/>
            <person name="Goldberg B."/>
            <person name="Tallon L."/>
            <person name="Sadzewicz L."/>
            <person name="Vavikolanu K."/>
            <person name="Mehta A."/>
            <person name="Aluvathingal J."/>
            <person name="Nadendla S."/>
            <person name="Nandy P."/>
            <person name="Geyer C."/>
            <person name="Yan Y."/>
            <person name="Sichtig H."/>
        </authorList>
    </citation>
    <scope>NUCLEOTIDE SEQUENCE [LARGE SCALE GENOMIC DNA]</scope>
    <source>
        <strain evidence="4">FDAARGOS_652</strain>
    </source>
</reference>
<sequence length="769" mass="88946">MAPKKATPIFVNKEDGNFREALKLYDQKQYKKALKLVDANLKKNSNHAESLALKGCILYFTGNKDEAATYIKKSIDKDSSNYLVDHLVGLYYRASENYVEAAKWFKATMDNGSPNKPILRDLSFMQVQNRDYKPLIECRQQYLEHAPGFRANWTGLAVAQHLNKDYSGAVATLTKIEGIIKEHLTENDMYEHGEAILYKNQIIFESGNISKALEVLEQDLENIKDHLSYLEYKAKYLMLLDRKREASLVYRQLLKTNPDNMQYYVMLELALETNTKELELRVKLYDKLASFYPKSDPPQYLPLTFLPAESPLFVEKCKKYIIPQLLRGVPATFVNVKPLYGYKGKLEVIEKVVTEFLEIEAPKNSNPTVTVWTYFYLAQHYLYKEELDTALKYINLAIEHSPTLVELYIIKARILKHQGLFEKASEVMDEGRKLDLQDRFINSKATKYMLRANKVDEAIDCISLFTKLDEDAVNGCKDLHLMQVNWVLIESAEAYTRLYHTQEKKLAQSDLDKESEEYASLVENIAMYKGLALKRFQAVVKNFKTFYNDQYDFHSYCLRRGTPRDYIDMLRWEDKIHATPVYMRAVKGLSDLYFELYEEQKASPEKAVDRATIKKNGKKQKKAKTNKKKLDQAAKVESEKDDQDPFGLTLLSDLKQLDYIEQLSKLVEPLATEAPRSKLTWELLFKIYATQGKYVLALQAIKSLDKVLNKYGDKKCKQIGDMVIQLSEASKNDTKANQAIVKVVEKGLYSAFPDFEKLSQEEFIKVYSE</sequence>
<evidence type="ECO:0000256" key="3">
    <source>
        <dbReference type="SAM" id="MobiDB-lite"/>
    </source>
</evidence>
<dbReference type="Pfam" id="PF12569">
    <property type="entry name" value="NatA_aux_su"/>
    <property type="match status" value="2"/>
</dbReference>
<evidence type="ECO:0000256" key="2">
    <source>
        <dbReference type="ARBA" id="ARBA00022803"/>
    </source>
</evidence>
<gene>
    <name evidence="4" type="ORF">FOB60_005387</name>
</gene>
<comment type="caution">
    <text evidence="4">The sequence shown here is derived from an EMBL/GenBank/DDBJ whole genome shotgun (WGS) entry which is preliminary data.</text>
</comment>
<organism evidence="4 5">
    <name type="scientific">Candida parapsilosis</name>
    <name type="common">Yeast</name>
    <dbReference type="NCBI Taxonomy" id="5480"/>
    <lineage>
        <taxon>Eukaryota</taxon>
        <taxon>Fungi</taxon>
        <taxon>Dikarya</taxon>
        <taxon>Ascomycota</taxon>
        <taxon>Saccharomycotina</taxon>
        <taxon>Pichiomycetes</taxon>
        <taxon>Debaryomycetaceae</taxon>
        <taxon>Candida/Lodderomyces clade</taxon>
        <taxon>Candida</taxon>
    </lineage>
</organism>
<dbReference type="GO" id="GO:0043022">
    <property type="term" value="F:ribosome binding"/>
    <property type="evidence" value="ECO:0007669"/>
    <property type="project" value="EnsemblFungi"/>
</dbReference>
<dbReference type="AlphaFoldDB" id="A0A8X7NJ59"/>
<dbReference type="GO" id="GO:0004596">
    <property type="term" value="F:protein-N-terminal amino-acid acetyltransferase activity"/>
    <property type="evidence" value="ECO:0007669"/>
    <property type="project" value="EnsemblFungi"/>
</dbReference>
<dbReference type="PANTHER" id="PTHR22767">
    <property type="entry name" value="N-TERMINAL ACETYLTRANSFERASE-RELATED"/>
    <property type="match status" value="1"/>
</dbReference>
<dbReference type="OrthoDB" id="10263032at2759"/>
<dbReference type="InterPro" id="IPR019734">
    <property type="entry name" value="TPR_rpt"/>
</dbReference>
<keyword evidence="4" id="KW-0675">Receptor</keyword>
<dbReference type="Proteomes" id="UP000590412">
    <property type="component" value="Unassembled WGS sequence"/>
</dbReference>
<dbReference type="PANTHER" id="PTHR22767:SF2">
    <property type="entry name" value="N(ALPHA)-ACETYLTRANSFERASE 15_16, ISOFORM A"/>
    <property type="match status" value="1"/>
</dbReference>
<dbReference type="SUPFAM" id="SSF48452">
    <property type="entry name" value="TPR-like"/>
    <property type="match status" value="1"/>
</dbReference>
<dbReference type="Gene3D" id="1.25.40.1040">
    <property type="match status" value="1"/>
</dbReference>
<protein>
    <submittedName>
        <fullName evidence="4">NMDA receptor-regulated protein 1 family protein</fullName>
    </submittedName>
</protein>
<accession>A0A8X7NJ59</accession>
<evidence type="ECO:0000256" key="1">
    <source>
        <dbReference type="ARBA" id="ARBA00022737"/>
    </source>
</evidence>
<evidence type="ECO:0000313" key="5">
    <source>
        <dbReference type="Proteomes" id="UP000590412"/>
    </source>
</evidence>
<feature type="region of interest" description="Disordered" evidence="3">
    <location>
        <begin position="612"/>
        <end position="638"/>
    </location>
</feature>
<evidence type="ECO:0000313" key="4">
    <source>
        <dbReference type="EMBL" id="KAF6044294.1"/>
    </source>
</evidence>
<keyword evidence="2" id="KW-0802">TPR repeat</keyword>
<dbReference type="InterPro" id="IPR011990">
    <property type="entry name" value="TPR-like_helical_dom_sf"/>
</dbReference>
<dbReference type="GO" id="GO:0010698">
    <property type="term" value="F:acetyltransferase activator activity"/>
    <property type="evidence" value="ECO:0007669"/>
    <property type="project" value="EnsemblFungi"/>
</dbReference>
<feature type="compositionally biased region" description="Basic and acidic residues" evidence="3">
    <location>
        <begin position="628"/>
        <end position="638"/>
    </location>
</feature>
<dbReference type="EMBL" id="JABWAB010000011">
    <property type="protein sequence ID" value="KAF6044294.1"/>
    <property type="molecule type" value="Genomic_DNA"/>
</dbReference>
<proteinExistence type="predicted"/>
<dbReference type="PIRSF" id="PIRSF000422">
    <property type="entry name" value="N-terminal-AcTrfase-A_aux_su"/>
    <property type="match status" value="1"/>
</dbReference>
<dbReference type="GO" id="GO:0031415">
    <property type="term" value="C:NatA complex"/>
    <property type="evidence" value="ECO:0007669"/>
    <property type="project" value="EnsemblFungi"/>
</dbReference>
<feature type="compositionally biased region" description="Basic residues" evidence="3">
    <location>
        <begin position="613"/>
        <end position="627"/>
    </location>
</feature>